<dbReference type="InterPro" id="IPR005119">
    <property type="entry name" value="LysR_subst-bd"/>
</dbReference>
<dbReference type="FunFam" id="3.40.190.290:FF:000001">
    <property type="entry name" value="Transcriptional regulator, LysR family"/>
    <property type="match status" value="1"/>
</dbReference>
<reference evidence="6 7" key="1">
    <citation type="submission" date="2016-10" db="EMBL/GenBank/DDBJ databases">
        <authorList>
            <person name="de Groot N.N."/>
        </authorList>
    </citation>
    <scope>NUCLEOTIDE SEQUENCE [LARGE SCALE GENOMIC DNA]</scope>
    <source>
        <strain evidence="6 7">DSM 16077</strain>
    </source>
</reference>
<dbReference type="EMBL" id="FNHG01000008">
    <property type="protein sequence ID" value="SDM28062.1"/>
    <property type="molecule type" value="Genomic_DNA"/>
</dbReference>
<feature type="domain" description="HTH lysR-type" evidence="5">
    <location>
        <begin position="1"/>
        <end position="59"/>
    </location>
</feature>
<name>A0A1G9RY17_9PROT</name>
<dbReference type="RefSeq" id="WP_091769499.1">
    <property type="nucleotide sequence ID" value="NZ_FNHG01000008.1"/>
</dbReference>
<dbReference type="PANTHER" id="PTHR30537:SF5">
    <property type="entry name" value="HTH-TYPE TRANSCRIPTIONAL ACTIVATOR TTDR-RELATED"/>
    <property type="match status" value="1"/>
</dbReference>
<evidence type="ECO:0000256" key="4">
    <source>
        <dbReference type="ARBA" id="ARBA00023163"/>
    </source>
</evidence>
<comment type="similarity">
    <text evidence="1">Belongs to the LysR transcriptional regulatory family.</text>
</comment>
<dbReference type="FunFam" id="1.10.10.10:FF:000001">
    <property type="entry name" value="LysR family transcriptional regulator"/>
    <property type="match status" value="1"/>
</dbReference>
<evidence type="ECO:0000256" key="3">
    <source>
        <dbReference type="ARBA" id="ARBA00023125"/>
    </source>
</evidence>
<dbReference type="GO" id="GO:0003677">
    <property type="term" value="F:DNA binding"/>
    <property type="evidence" value="ECO:0007669"/>
    <property type="project" value="UniProtKB-KW"/>
</dbReference>
<dbReference type="Gene3D" id="3.40.190.290">
    <property type="match status" value="1"/>
</dbReference>
<dbReference type="InterPro" id="IPR058163">
    <property type="entry name" value="LysR-type_TF_proteobact-type"/>
</dbReference>
<dbReference type="OrthoDB" id="9813056at2"/>
<accession>A0A1G9RY17</accession>
<dbReference type="SUPFAM" id="SSF53850">
    <property type="entry name" value="Periplasmic binding protein-like II"/>
    <property type="match status" value="1"/>
</dbReference>
<dbReference type="Pfam" id="PF03466">
    <property type="entry name" value="LysR_substrate"/>
    <property type="match status" value="1"/>
</dbReference>
<protein>
    <submittedName>
        <fullName evidence="6">DNA-binding transcriptional regulator, LysR family</fullName>
    </submittedName>
</protein>
<dbReference type="GO" id="GO:0003700">
    <property type="term" value="F:DNA-binding transcription factor activity"/>
    <property type="evidence" value="ECO:0007669"/>
    <property type="project" value="InterPro"/>
</dbReference>
<organism evidence="6 7">
    <name type="scientific">Maricaulis salignorans</name>
    <dbReference type="NCBI Taxonomy" id="144026"/>
    <lineage>
        <taxon>Bacteria</taxon>
        <taxon>Pseudomonadati</taxon>
        <taxon>Pseudomonadota</taxon>
        <taxon>Alphaproteobacteria</taxon>
        <taxon>Maricaulales</taxon>
        <taxon>Maricaulaceae</taxon>
        <taxon>Maricaulis</taxon>
    </lineage>
</organism>
<dbReference type="PROSITE" id="PS50931">
    <property type="entry name" value="HTH_LYSR"/>
    <property type="match status" value="1"/>
</dbReference>
<keyword evidence="4" id="KW-0804">Transcription</keyword>
<dbReference type="InterPro" id="IPR036388">
    <property type="entry name" value="WH-like_DNA-bd_sf"/>
</dbReference>
<dbReference type="Proteomes" id="UP000199759">
    <property type="component" value="Unassembled WGS sequence"/>
</dbReference>
<dbReference type="Gene3D" id="1.10.10.10">
    <property type="entry name" value="Winged helix-like DNA-binding domain superfamily/Winged helix DNA-binding domain"/>
    <property type="match status" value="1"/>
</dbReference>
<evidence type="ECO:0000313" key="6">
    <source>
        <dbReference type="EMBL" id="SDM28062.1"/>
    </source>
</evidence>
<evidence type="ECO:0000259" key="5">
    <source>
        <dbReference type="PROSITE" id="PS50931"/>
    </source>
</evidence>
<dbReference type="CDD" id="cd08422">
    <property type="entry name" value="PBP2_CrgA_like"/>
    <property type="match status" value="1"/>
</dbReference>
<dbReference type="InterPro" id="IPR036390">
    <property type="entry name" value="WH_DNA-bd_sf"/>
</dbReference>
<proteinExistence type="inferred from homology"/>
<dbReference type="SUPFAM" id="SSF46785">
    <property type="entry name" value="Winged helix' DNA-binding domain"/>
    <property type="match status" value="1"/>
</dbReference>
<dbReference type="InterPro" id="IPR000847">
    <property type="entry name" value="LysR_HTH_N"/>
</dbReference>
<sequence length="296" mass="32186">MDRIDALRLFSSVAELGSFTQAAEREGITPGAASKQITALESRLQARLFERTTRSVRLTEAGAALLDRVRPWLGEYDALEEGVADARSAPAGLLRVTASVDFGARQLMHPIASFMAQWPGVEVRLSLVDRMVDLVEEGFDVGVRIGNLDDSALIARRLAPACMSLVASPAYLDARGTPRHPSELATHDIIIDRNKPAPQQLKFTRGSEETDVRVSGRLTLNGASAAIEAAAAGVGIACSPRYAAQAALDDGRVVPLLPDWEPDHRNLWAVFPSSRYLTHRVRLFVDHLAEHFTSSI</sequence>
<keyword evidence="7" id="KW-1185">Reference proteome</keyword>
<dbReference type="AlphaFoldDB" id="A0A1G9RY17"/>
<evidence type="ECO:0000256" key="2">
    <source>
        <dbReference type="ARBA" id="ARBA00023015"/>
    </source>
</evidence>
<dbReference type="PANTHER" id="PTHR30537">
    <property type="entry name" value="HTH-TYPE TRANSCRIPTIONAL REGULATOR"/>
    <property type="match status" value="1"/>
</dbReference>
<dbReference type="STRING" id="144026.SAMN04488568_10834"/>
<keyword evidence="2" id="KW-0805">Transcription regulation</keyword>
<keyword evidence="3 6" id="KW-0238">DNA-binding</keyword>
<dbReference type="Pfam" id="PF00126">
    <property type="entry name" value="HTH_1"/>
    <property type="match status" value="1"/>
</dbReference>
<evidence type="ECO:0000313" key="7">
    <source>
        <dbReference type="Proteomes" id="UP000199759"/>
    </source>
</evidence>
<evidence type="ECO:0000256" key="1">
    <source>
        <dbReference type="ARBA" id="ARBA00009437"/>
    </source>
</evidence>
<gene>
    <name evidence="6" type="ORF">SAMN04488568_10834</name>
</gene>